<name>A0A6A4HLM1_9AGAR</name>
<dbReference type="GO" id="GO:0045290">
    <property type="term" value="F:D-arabinose 1-dehydrogenase [NAD(P)+] activity"/>
    <property type="evidence" value="ECO:0007669"/>
    <property type="project" value="TreeGrafter"/>
</dbReference>
<keyword evidence="3" id="KW-1185">Reference proteome</keyword>
<proteinExistence type="predicted"/>
<organism evidence="2 3">
    <name type="scientific">Gymnopus androsaceus JB14</name>
    <dbReference type="NCBI Taxonomy" id="1447944"/>
    <lineage>
        <taxon>Eukaryota</taxon>
        <taxon>Fungi</taxon>
        <taxon>Dikarya</taxon>
        <taxon>Basidiomycota</taxon>
        <taxon>Agaricomycotina</taxon>
        <taxon>Agaricomycetes</taxon>
        <taxon>Agaricomycetidae</taxon>
        <taxon>Agaricales</taxon>
        <taxon>Marasmiineae</taxon>
        <taxon>Omphalotaceae</taxon>
        <taxon>Gymnopus</taxon>
    </lineage>
</organism>
<evidence type="ECO:0000313" key="3">
    <source>
        <dbReference type="Proteomes" id="UP000799118"/>
    </source>
</evidence>
<dbReference type="GO" id="GO:0005829">
    <property type="term" value="C:cytosol"/>
    <property type="evidence" value="ECO:0007669"/>
    <property type="project" value="TreeGrafter"/>
</dbReference>
<dbReference type="OrthoDB" id="5286008at2759"/>
<reference evidence="2" key="1">
    <citation type="journal article" date="2019" name="Environ. Microbiol.">
        <title>Fungal ecological strategies reflected in gene transcription - a case study of two litter decomposers.</title>
        <authorList>
            <person name="Barbi F."/>
            <person name="Kohler A."/>
            <person name="Barry K."/>
            <person name="Baskaran P."/>
            <person name="Daum C."/>
            <person name="Fauchery L."/>
            <person name="Ihrmark K."/>
            <person name="Kuo A."/>
            <person name="LaButti K."/>
            <person name="Lipzen A."/>
            <person name="Morin E."/>
            <person name="Grigoriev I.V."/>
            <person name="Henrissat B."/>
            <person name="Lindahl B."/>
            <person name="Martin F."/>
        </authorList>
    </citation>
    <scope>NUCLEOTIDE SEQUENCE</scope>
    <source>
        <strain evidence="2">JB14</strain>
    </source>
</reference>
<dbReference type="Gene3D" id="3.20.20.100">
    <property type="entry name" value="NADP-dependent oxidoreductase domain"/>
    <property type="match status" value="1"/>
</dbReference>
<sequence>MVAPVPITLIVPQDVAPDEDQDKAVPGAQVTALDSHLNPLHLPSLILGAGTFSNQYNSNDHLAGFAPMRLVRLALRYGLRAFDTSIYYGPSEVVLGNALKAVQDEFPRESYQLVSLRLCASSIRTSNMTKCGRFGATTFDYSPATIRNSVTQSLQRLQTDYLDTVYLHDIEFVCTPVLGKQTGNHALALTEEKASYGLEEGMESRICGEGDQKVLDAFGELRKMKDEGLIRNIGITGYPLPTLLRIALLILHNPPYEPVDVLLSYSHNSLQNCTFADFASPLRHCAKVKQLVGASPFSMGLLTPSIPSWHPAPEGLREVVTKARVEHGEEFVDMALAYAIRRCGSGDGNLNVPLVVGVSTPEEVHHCMRVWRKVQEGKISEEDREKEAKAVGDFREAGFLGWSWASP</sequence>
<dbReference type="InterPro" id="IPR023210">
    <property type="entry name" value="NADP_OxRdtase_dom"/>
</dbReference>
<dbReference type="InterPro" id="IPR020471">
    <property type="entry name" value="AKR"/>
</dbReference>
<accession>A0A6A4HLM1</accession>
<evidence type="ECO:0000313" key="2">
    <source>
        <dbReference type="EMBL" id="KAE9398298.1"/>
    </source>
</evidence>
<dbReference type="GO" id="GO:0070485">
    <property type="term" value="P:dehydro-D-arabinono-1,4-lactone biosynthetic process"/>
    <property type="evidence" value="ECO:0007669"/>
    <property type="project" value="TreeGrafter"/>
</dbReference>
<dbReference type="PANTHER" id="PTHR42686">
    <property type="entry name" value="GH17980P-RELATED"/>
    <property type="match status" value="1"/>
</dbReference>
<dbReference type="Proteomes" id="UP000799118">
    <property type="component" value="Unassembled WGS sequence"/>
</dbReference>
<gene>
    <name evidence="2" type="ORF">BT96DRAFT_822178</name>
</gene>
<dbReference type="EMBL" id="ML769485">
    <property type="protein sequence ID" value="KAE9398298.1"/>
    <property type="molecule type" value="Genomic_DNA"/>
</dbReference>
<evidence type="ECO:0000259" key="1">
    <source>
        <dbReference type="Pfam" id="PF00248"/>
    </source>
</evidence>
<dbReference type="AlphaFoldDB" id="A0A6A4HLM1"/>
<protein>
    <submittedName>
        <fullName evidence="2">Aldo/keto reductase</fullName>
    </submittedName>
</protein>
<dbReference type="Pfam" id="PF00248">
    <property type="entry name" value="Aldo_ket_red"/>
    <property type="match status" value="1"/>
</dbReference>
<feature type="domain" description="NADP-dependent oxidoreductase" evidence="1">
    <location>
        <begin position="45"/>
        <end position="371"/>
    </location>
</feature>
<dbReference type="SUPFAM" id="SSF51430">
    <property type="entry name" value="NAD(P)-linked oxidoreductase"/>
    <property type="match status" value="1"/>
</dbReference>
<dbReference type="PANTHER" id="PTHR42686:SF1">
    <property type="entry name" value="GH17980P-RELATED"/>
    <property type="match status" value="1"/>
</dbReference>
<dbReference type="InterPro" id="IPR036812">
    <property type="entry name" value="NAD(P)_OxRdtase_dom_sf"/>
</dbReference>